<evidence type="ECO:0000259" key="8">
    <source>
        <dbReference type="Pfam" id="PF13359"/>
    </source>
</evidence>
<dbReference type="Pfam" id="PF13359">
    <property type="entry name" value="DDE_Tnp_4"/>
    <property type="match status" value="1"/>
</dbReference>
<dbReference type="PANTHER" id="PTHR22930">
    <property type="match status" value="1"/>
</dbReference>
<dbReference type="GO" id="GO:0046872">
    <property type="term" value="F:metal ion binding"/>
    <property type="evidence" value="ECO:0007669"/>
    <property type="project" value="UniProtKB-KW"/>
</dbReference>
<keyword evidence="6" id="KW-0378">Hydrolase</keyword>
<evidence type="ECO:0000256" key="5">
    <source>
        <dbReference type="ARBA" id="ARBA00022723"/>
    </source>
</evidence>
<keyword evidence="7" id="KW-0539">Nucleus</keyword>
<dbReference type="PANTHER" id="PTHR22930:SF269">
    <property type="entry name" value="NUCLEASE HARBI1-LIKE PROTEIN"/>
    <property type="match status" value="1"/>
</dbReference>
<sequence>MSAEQMDELLSLLGPELTRQSTNVRAAIEPKQRLAVALRYLASGDSLVSLAFSYRLGCTTVRDAVHLVCAAIEKMMMERFLPRPTEDTFRVIQVGDFGRTSDGGVYAGSDLGKGLEARTLHVPTSTSLPGAAHLGEMPFVMVGDAAFPLKPYLRRPYPGKNLTQQKRILNYRLSRARMVVENAFGILASRWRIFYRRINLHPKNVDKLVVAACILHNFLLAPVENQRLLDEEEQQGRHMAPDRMV</sequence>
<dbReference type="Proteomes" id="UP001219934">
    <property type="component" value="Unassembled WGS sequence"/>
</dbReference>
<comment type="caution">
    <text evidence="9">The sequence shown here is derived from an EMBL/GenBank/DDBJ whole genome shotgun (WGS) entry which is preliminary data.</text>
</comment>
<accession>A0AAD6BAQ7</accession>
<keyword evidence="10" id="KW-1185">Reference proteome</keyword>
<evidence type="ECO:0000256" key="1">
    <source>
        <dbReference type="ARBA" id="ARBA00001968"/>
    </source>
</evidence>
<protein>
    <recommendedName>
        <fullName evidence="8">DDE Tnp4 domain-containing protein</fullName>
    </recommendedName>
</protein>
<evidence type="ECO:0000256" key="2">
    <source>
        <dbReference type="ARBA" id="ARBA00004123"/>
    </source>
</evidence>
<evidence type="ECO:0000256" key="6">
    <source>
        <dbReference type="ARBA" id="ARBA00022801"/>
    </source>
</evidence>
<evidence type="ECO:0000313" key="9">
    <source>
        <dbReference type="EMBL" id="KAJ4939354.1"/>
    </source>
</evidence>
<evidence type="ECO:0000256" key="7">
    <source>
        <dbReference type="ARBA" id="ARBA00023242"/>
    </source>
</evidence>
<keyword evidence="5" id="KW-0479">Metal-binding</keyword>
<evidence type="ECO:0000256" key="3">
    <source>
        <dbReference type="ARBA" id="ARBA00006958"/>
    </source>
</evidence>
<dbReference type="GO" id="GO:0004518">
    <property type="term" value="F:nuclease activity"/>
    <property type="evidence" value="ECO:0007669"/>
    <property type="project" value="UniProtKB-KW"/>
</dbReference>
<name>A0AAD6BAQ7_9TELE</name>
<evidence type="ECO:0000256" key="4">
    <source>
        <dbReference type="ARBA" id="ARBA00022722"/>
    </source>
</evidence>
<comment type="cofactor">
    <cofactor evidence="1">
        <name>a divalent metal cation</name>
        <dbReference type="ChEBI" id="CHEBI:60240"/>
    </cofactor>
</comment>
<evidence type="ECO:0000313" key="10">
    <source>
        <dbReference type="Proteomes" id="UP001219934"/>
    </source>
</evidence>
<feature type="domain" description="DDE Tnp4" evidence="8">
    <location>
        <begin position="89"/>
        <end position="217"/>
    </location>
</feature>
<gene>
    <name evidence="9" type="ORF">JOQ06_028803</name>
</gene>
<dbReference type="GO" id="GO:0016787">
    <property type="term" value="F:hydrolase activity"/>
    <property type="evidence" value="ECO:0007669"/>
    <property type="project" value="UniProtKB-KW"/>
</dbReference>
<comment type="subcellular location">
    <subcellularLocation>
        <location evidence="2">Nucleus</location>
    </subcellularLocation>
</comment>
<keyword evidence="4" id="KW-0540">Nuclease</keyword>
<proteinExistence type="inferred from homology"/>
<dbReference type="InterPro" id="IPR045249">
    <property type="entry name" value="HARBI1-like"/>
</dbReference>
<dbReference type="EMBL" id="JAPTMU010000008">
    <property type="protein sequence ID" value="KAJ4939354.1"/>
    <property type="molecule type" value="Genomic_DNA"/>
</dbReference>
<reference evidence="9" key="1">
    <citation type="submission" date="2022-11" db="EMBL/GenBank/DDBJ databases">
        <title>Chromosome-level genome of Pogonophryne albipinna.</title>
        <authorList>
            <person name="Jo E."/>
        </authorList>
    </citation>
    <scope>NUCLEOTIDE SEQUENCE</scope>
    <source>
        <strain evidence="9">SGF0006</strain>
        <tissue evidence="9">Muscle</tissue>
    </source>
</reference>
<dbReference type="AlphaFoldDB" id="A0AAD6BAQ7"/>
<dbReference type="InterPro" id="IPR027806">
    <property type="entry name" value="HARBI1_dom"/>
</dbReference>
<comment type="similarity">
    <text evidence="3">Belongs to the HARBI1 family.</text>
</comment>
<dbReference type="GO" id="GO:0005634">
    <property type="term" value="C:nucleus"/>
    <property type="evidence" value="ECO:0007669"/>
    <property type="project" value="UniProtKB-SubCell"/>
</dbReference>
<organism evidence="9 10">
    <name type="scientific">Pogonophryne albipinna</name>
    <dbReference type="NCBI Taxonomy" id="1090488"/>
    <lineage>
        <taxon>Eukaryota</taxon>
        <taxon>Metazoa</taxon>
        <taxon>Chordata</taxon>
        <taxon>Craniata</taxon>
        <taxon>Vertebrata</taxon>
        <taxon>Euteleostomi</taxon>
        <taxon>Actinopterygii</taxon>
        <taxon>Neopterygii</taxon>
        <taxon>Teleostei</taxon>
        <taxon>Neoteleostei</taxon>
        <taxon>Acanthomorphata</taxon>
        <taxon>Eupercaria</taxon>
        <taxon>Perciformes</taxon>
        <taxon>Notothenioidei</taxon>
        <taxon>Pogonophryne</taxon>
    </lineage>
</organism>